<dbReference type="OrthoDB" id="3270220at2759"/>
<dbReference type="Gene3D" id="3.80.10.10">
    <property type="entry name" value="Ribonuclease Inhibitor"/>
    <property type="match status" value="1"/>
</dbReference>
<name>A0A4Y9Z6W0_9AGAM</name>
<dbReference type="EMBL" id="SEOQ01000126">
    <property type="protein sequence ID" value="TFY69870.1"/>
    <property type="molecule type" value="Genomic_DNA"/>
</dbReference>
<evidence type="ECO:0000313" key="2">
    <source>
        <dbReference type="Proteomes" id="UP000298327"/>
    </source>
</evidence>
<dbReference type="SUPFAM" id="SSF52047">
    <property type="entry name" value="RNI-like"/>
    <property type="match status" value="1"/>
</dbReference>
<evidence type="ECO:0008006" key="3">
    <source>
        <dbReference type="Google" id="ProtNLM"/>
    </source>
</evidence>
<accession>A0A4Y9Z6W0</accession>
<keyword evidence="2" id="KW-1185">Reference proteome</keyword>
<organism evidence="1 2">
    <name type="scientific">Dentipellis fragilis</name>
    <dbReference type="NCBI Taxonomy" id="205917"/>
    <lineage>
        <taxon>Eukaryota</taxon>
        <taxon>Fungi</taxon>
        <taxon>Dikarya</taxon>
        <taxon>Basidiomycota</taxon>
        <taxon>Agaricomycotina</taxon>
        <taxon>Agaricomycetes</taxon>
        <taxon>Russulales</taxon>
        <taxon>Hericiaceae</taxon>
        <taxon>Dentipellis</taxon>
    </lineage>
</organism>
<sequence length="510" mass="58142">MDAGPQGSLLEGLNDDVLSIIVHILIVNKSRYDKNIKQLSLTSRRMRAACLPVLFEKARVDCGFIRGSDPPQAAWPYIRTMVLYGTFTTGRGLRMGGLKQILPHLLSLRKILFSNINRGVSWGELKFLLAAPNLRVLEIEEPSDLVRDDFTFPGGAPSVSIPFTEFIYTTCDPKSLSRHRRRGSSPVLKRCYLDPFIFSLHETLEVLHLPAAIASLPEMASLDWPRLRELKLYGDRYEDKGPTVLSHVCSSMPRLRDLDLRFFHKGSSKQTLIRPADVSFPTPFDQLDSLYLSYPDPSDGIYACLPPTLQCLSLLDRPRYYRFMRDSDVTKQGYTTPDLVTATELLHILTQLRCPCTTMERLEIAFRADDSDAALYHHIATAFPNLRFLQLHRYRVKGETHSDIESALTVLVRDLSTLRSLQHLRVYLDPPAEEHQLGVGVQRYLDLLRDCVWTIALYCSLALQTIDVLSTTVVRSDVWERWEVSRDRDGTPVVELREDIYHPSLKDDNP</sequence>
<gene>
    <name evidence="1" type="ORF">EVG20_g2974</name>
</gene>
<protein>
    <recommendedName>
        <fullName evidence="3">F-box domain-containing protein</fullName>
    </recommendedName>
</protein>
<dbReference type="AlphaFoldDB" id="A0A4Y9Z6W0"/>
<reference evidence="1 2" key="1">
    <citation type="submission" date="2019-02" db="EMBL/GenBank/DDBJ databases">
        <title>Genome sequencing of the rare red list fungi Dentipellis fragilis.</title>
        <authorList>
            <person name="Buettner E."/>
            <person name="Kellner H."/>
        </authorList>
    </citation>
    <scope>NUCLEOTIDE SEQUENCE [LARGE SCALE GENOMIC DNA]</scope>
    <source>
        <strain evidence="1 2">DSM 105465</strain>
    </source>
</reference>
<dbReference type="InterPro" id="IPR032675">
    <property type="entry name" value="LRR_dom_sf"/>
</dbReference>
<comment type="caution">
    <text evidence="1">The sequence shown here is derived from an EMBL/GenBank/DDBJ whole genome shotgun (WGS) entry which is preliminary data.</text>
</comment>
<evidence type="ECO:0000313" key="1">
    <source>
        <dbReference type="EMBL" id="TFY69870.1"/>
    </source>
</evidence>
<proteinExistence type="predicted"/>
<dbReference type="Proteomes" id="UP000298327">
    <property type="component" value="Unassembled WGS sequence"/>
</dbReference>